<evidence type="ECO:0000256" key="1">
    <source>
        <dbReference type="SAM" id="SignalP"/>
    </source>
</evidence>
<keyword evidence="3" id="KW-1185">Reference proteome</keyword>
<feature type="signal peptide" evidence="1">
    <location>
        <begin position="1"/>
        <end position="24"/>
    </location>
</feature>
<dbReference type="PROSITE" id="PS51257">
    <property type="entry name" value="PROKAR_LIPOPROTEIN"/>
    <property type="match status" value="1"/>
</dbReference>
<keyword evidence="1" id="KW-0732">Signal</keyword>
<dbReference type="EMBL" id="JAHQIW010000960">
    <property type="protein sequence ID" value="KAJ1350892.1"/>
    <property type="molecule type" value="Genomic_DNA"/>
</dbReference>
<sequence>MNMAKHSAGSLMILLMVTVTTVFGCGVMPAGQASRGAAEGFVSRLVMQTIFDVLERQDRRAVLPDAIISNILDKLIFNITYEPMSCQGVVLNPATDTVANMEHKCISLATRYREFALVQ</sequence>
<organism evidence="2 3">
    <name type="scientific">Parelaphostrongylus tenuis</name>
    <name type="common">Meningeal worm</name>
    <dbReference type="NCBI Taxonomy" id="148309"/>
    <lineage>
        <taxon>Eukaryota</taxon>
        <taxon>Metazoa</taxon>
        <taxon>Ecdysozoa</taxon>
        <taxon>Nematoda</taxon>
        <taxon>Chromadorea</taxon>
        <taxon>Rhabditida</taxon>
        <taxon>Rhabditina</taxon>
        <taxon>Rhabditomorpha</taxon>
        <taxon>Strongyloidea</taxon>
        <taxon>Metastrongylidae</taxon>
        <taxon>Parelaphostrongylus</taxon>
    </lineage>
</organism>
<feature type="chain" id="PRO_5041926469" evidence="1">
    <location>
        <begin position="25"/>
        <end position="119"/>
    </location>
</feature>
<gene>
    <name evidence="2" type="ORF">KIN20_006804</name>
</gene>
<evidence type="ECO:0000313" key="3">
    <source>
        <dbReference type="Proteomes" id="UP001196413"/>
    </source>
</evidence>
<comment type="caution">
    <text evidence="2">The sequence shown here is derived from an EMBL/GenBank/DDBJ whole genome shotgun (WGS) entry which is preliminary data.</text>
</comment>
<evidence type="ECO:0000313" key="2">
    <source>
        <dbReference type="EMBL" id="KAJ1350892.1"/>
    </source>
</evidence>
<dbReference type="Proteomes" id="UP001196413">
    <property type="component" value="Unassembled WGS sequence"/>
</dbReference>
<reference evidence="2" key="1">
    <citation type="submission" date="2021-06" db="EMBL/GenBank/DDBJ databases">
        <title>Parelaphostrongylus tenuis whole genome reference sequence.</title>
        <authorList>
            <person name="Garwood T.J."/>
            <person name="Larsen P.A."/>
            <person name="Fountain-Jones N.M."/>
            <person name="Garbe J.R."/>
            <person name="Macchietto M.G."/>
            <person name="Kania S.A."/>
            <person name="Gerhold R.W."/>
            <person name="Richards J.E."/>
            <person name="Wolf T.M."/>
        </authorList>
    </citation>
    <scope>NUCLEOTIDE SEQUENCE</scope>
    <source>
        <strain evidence="2">MNPRO001-30</strain>
        <tissue evidence="2">Meninges</tissue>
    </source>
</reference>
<accession>A0AAD5QH76</accession>
<name>A0AAD5QH76_PARTN</name>
<protein>
    <submittedName>
        <fullName evidence="2">Uncharacterized protein</fullName>
    </submittedName>
</protein>
<proteinExistence type="predicted"/>
<dbReference type="AlphaFoldDB" id="A0AAD5QH76"/>